<gene>
    <name evidence="2" type="ORF">EDD79_100424</name>
</gene>
<dbReference type="OrthoDB" id="463882at2"/>
<comment type="caution">
    <text evidence="2">The sequence shown here is derived from an EMBL/GenBank/DDBJ whole genome shotgun (WGS) entry which is preliminary data.</text>
</comment>
<name>A0A4R2UDM5_9FIRM</name>
<dbReference type="EMBL" id="SLYC01000004">
    <property type="protein sequence ID" value="TCQ05843.1"/>
    <property type="molecule type" value="Genomic_DNA"/>
</dbReference>
<dbReference type="RefSeq" id="WP_132847582.1">
    <property type="nucleotide sequence ID" value="NZ_CP058648.1"/>
</dbReference>
<feature type="chain" id="PRO_5038863467" description="Lipoprotein" evidence="1">
    <location>
        <begin position="18"/>
        <end position="195"/>
    </location>
</feature>
<dbReference type="AlphaFoldDB" id="A0A4R2UDM5"/>
<accession>A0A4R2UDM5</accession>
<evidence type="ECO:0000313" key="3">
    <source>
        <dbReference type="Proteomes" id="UP000295504"/>
    </source>
</evidence>
<reference evidence="2 3" key="1">
    <citation type="submission" date="2019-03" db="EMBL/GenBank/DDBJ databases">
        <title>Genomic Encyclopedia of Type Strains, Phase IV (KMG-IV): sequencing the most valuable type-strain genomes for metagenomic binning, comparative biology and taxonomic classification.</title>
        <authorList>
            <person name="Goeker M."/>
        </authorList>
    </citation>
    <scope>NUCLEOTIDE SEQUENCE [LARGE SCALE GENOMIC DNA]</scope>
    <source>
        <strain evidence="2 3">DSM 100013</strain>
    </source>
</reference>
<proteinExistence type="predicted"/>
<evidence type="ECO:0000256" key="1">
    <source>
        <dbReference type="SAM" id="SignalP"/>
    </source>
</evidence>
<sequence length="195" mass="22767">MKRLLCMLIIFSTIAMVACSPKIDNSVDNNEQDNTGENRWMSTIEENIFIEGMEELITLNIYSHKNFLTYVPEDLLIHTESKGMDDYYCFFANYGGIKNENVYLKLSFYSESIERPDPFIEGNFKKVDDFNKIYSWSLEEYKGLNGLYGILIEREGTYITMLISSPGEFEEGFIPRVNKIIDNFYFTDTNQYLAK</sequence>
<feature type="signal peptide" evidence="1">
    <location>
        <begin position="1"/>
        <end position="17"/>
    </location>
</feature>
<keyword evidence="3" id="KW-1185">Reference proteome</keyword>
<organism evidence="2 3">
    <name type="scientific">Serpentinicella alkaliphila</name>
    <dbReference type="NCBI Taxonomy" id="1734049"/>
    <lineage>
        <taxon>Bacteria</taxon>
        <taxon>Bacillati</taxon>
        <taxon>Bacillota</taxon>
        <taxon>Clostridia</taxon>
        <taxon>Peptostreptococcales</taxon>
        <taxon>Natronincolaceae</taxon>
        <taxon>Serpentinicella</taxon>
    </lineage>
</organism>
<keyword evidence="1" id="KW-0732">Signal</keyword>
<dbReference type="Proteomes" id="UP000295504">
    <property type="component" value="Unassembled WGS sequence"/>
</dbReference>
<evidence type="ECO:0008006" key="4">
    <source>
        <dbReference type="Google" id="ProtNLM"/>
    </source>
</evidence>
<dbReference type="PROSITE" id="PS51257">
    <property type="entry name" value="PROKAR_LIPOPROTEIN"/>
    <property type="match status" value="1"/>
</dbReference>
<protein>
    <recommendedName>
        <fullName evidence="4">Lipoprotein</fullName>
    </recommendedName>
</protein>
<evidence type="ECO:0000313" key="2">
    <source>
        <dbReference type="EMBL" id="TCQ05843.1"/>
    </source>
</evidence>